<name>A0A1F6GG06_9PROT</name>
<proteinExistence type="predicted"/>
<reference evidence="1 2" key="1">
    <citation type="journal article" date="2016" name="Nat. Commun.">
        <title>Thousands of microbial genomes shed light on interconnected biogeochemical processes in an aquifer system.</title>
        <authorList>
            <person name="Anantharaman K."/>
            <person name="Brown C.T."/>
            <person name="Hug L.A."/>
            <person name="Sharon I."/>
            <person name="Castelle C.J."/>
            <person name="Probst A.J."/>
            <person name="Thomas B.C."/>
            <person name="Singh A."/>
            <person name="Wilkins M.J."/>
            <person name="Karaoz U."/>
            <person name="Brodie E.L."/>
            <person name="Williams K.H."/>
            <person name="Hubbard S.S."/>
            <person name="Banfield J.F."/>
        </authorList>
    </citation>
    <scope>NUCLEOTIDE SEQUENCE [LARGE SCALE GENOMIC DNA]</scope>
</reference>
<dbReference type="AlphaFoldDB" id="A0A1F6GG06"/>
<evidence type="ECO:0000313" key="1">
    <source>
        <dbReference type="EMBL" id="OGG97028.1"/>
    </source>
</evidence>
<sequence length="61" mass="6238">MAKAAKGGEMLSAGKVAQALETTPAKVKKAIETLGLEPSSVKGGCSYYDEAAVKKIKAAIK</sequence>
<accession>A0A1F6GG06</accession>
<evidence type="ECO:0008006" key="3">
    <source>
        <dbReference type="Google" id="ProtNLM"/>
    </source>
</evidence>
<gene>
    <name evidence="1" type="ORF">A2527_02930</name>
</gene>
<dbReference type="EMBL" id="MFNE01000006">
    <property type="protein sequence ID" value="OGG97028.1"/>
    <property type="molecule type" value="Genomic_DNA"/>
</dbReference>
<evidence type="ECO:0000313" key="2">
    <source>
        <dbReference type="Proteomes" id="UP000178449"/>
    </source>
</evidence>
<protein>
    <recommendedName>
        <fullName evidence="3">HTH merR-type domain-containing protein</fullName>
    </recommendedName>
</protein>
<organism evidence="1 2">
    <name type="scientific">Candidatus Lambdaproteobacteria bacterium RIFOXYD2_FULL_50_16</name>
    <dbReference type="NCBI Taxonomy" id="1817772"/>
    <lineage>
        <taxon>Bacteria</taxon>
        <taxon>Pseudomonadati</taxon>
        <taxon>Pseudomonadota</taxon>
        <taxon>Candidatus Lambdaproteobacteria</taxon>
    </lineage>
</organism>
<dbReference type="Proteomes" id="UP000178449">
    <property type="component" value="Unassembled WGS sequence"/>
</dbReference>
<comment type="caution">
    <text evidence="1">The sequence shown here is derived from an EMBL/GenBank/DDBJ whole genome shotgun (WGS) entry which is preliminary data.</text>
</comment>